<feature type="transmembrane region" description="Helical" evidence="6">
    <location>
        <begin position="483"/>
        <end position="503"/>
    </location>
</feature>
<feature type="region of interest" description="Disordered" evidence="5">
    <location>
        <begin position="1"/>
        <end position="95"/>
    </location>
</feature>
<keyword evidence="9" id="KW-1185">Reference proteome</keyword>
<feature type="transmembrane region" description="Helical" evidence="6">
    <location>
        <begin position="302"/>
        <end position="320"/>
    </location>
</feature>
<feature type="compositionally biased region" description="Basic and acidic residues" evidence="5">
    <location>
        <begin position="124"/>
        <end position="136"/>
    </location>
</feature>
<dbReference type="GO" id="GO:0016020">
    <property type="term" value="C:membrane"/>
    <property type="evidence" value="ECO:0007669"/>
    <property type="project" value="UniProtKB-SubCell"/>
</dbReference>
<evidence type="ECO:0000256" key="1">
    <source>
        <dbReference type="ARBA" id="ARBA00004141"/>
    </source>
</evidence>
<evidence type="ECO:0000256" key="5">
    <source>
        <dbReference type="SAM" id="MobiDB-lite"/>
    </source>
</evidence>
<keyword evidence="2 6" id="KW-0812">Transmembrane</keyword>
<dbReference type="InterPro" id="IPR036259">
    <property type="entry name" value="MFS_trans_sf"/>
</dbReference>
<comment type="subcellular location">
    <subcellularLocation>
        <location evidence="1">Membrane</location>
        <topology evidence="1">Multi-pass membrane protein</topology>
    </subcellularLocation>
</comment>
<evidence type="ECO:0000313" key="8">
    <source>
        <dbReference type="EMBL" id="KAK4304324.1"/>
    </source>
</evidence>
<evidence type="ECO:0000313" key="9">
    <source>
        <dbReference type="Proteomes" id="UP001292094"/>
    </source>
</evidence>
<feature type="transmembrane region" description="Helical" evidence="6">
    <location>
        <begin position="628"/>
        <end position="651"/>
    </location>
</feature>
<feature type="domain" description="Major facilitator superfamily (MFS) profile" evidence="7">
    <location>
        <begin position="220"/>
        <end position="655"/>
    </location>
</feature>
<dbReference type="InterPro" id="IPR005829">
    <property type="entry name" value="Sugar_transporter_CS"/>
</dbReference>
<feature type="transmembrane region" description="Helical" evidence="6">
    <location>
        <begin position="384"/>
        <end position="403"/>
    </location>
</feature>
<dbReference type="Gene3D" id="1.20.1250.20">
    <property type="entry name" value="MFS general substrate transporter like domains"/>
    <property type="match status" value="1"/>
</dbReference>
<dbReference type="PROSITE" id="PS00216">
    <property type="entry name" value="SUGAR_TRANSPORT_1"/>
    <property type="match status" value="1"/>
</dbReference>
<feature type="compositionally biased region" description="Basic and acidic residues" evidence="5">
    <location>
        <begin position="16"/>
        <end position="38"/>
    </location>
</feature>
<proteinExistence type="predicted"/>
<organism evidence="8 9">
    <name type="scientific">Petrolisthes manimaculis</name>
    <dbReference type="NCBI Taxonomy" id="1843537"/>
    <lineage>
        <taxon>Eukaryota</taxon>
        <taxon>Metazoa</taxon>
        <taxon>Ecdysozoa</taxon>
        <taxon>Arthropoda</taxon>
        <taxon>Crustacea</taxon>
        <taxon>Multicrustacea</taxon>
        <taxon>Malacostraca</taxon>
        <taxon>Eumalacostraca</taxon>
        <taxon>Eucarida</taxon>
        <taxon>Decapoda</taxon>
        <taxon>Pleocyemata</taxon>
        <taxon>Anomura</taxon>
        <taxon>Galatheoidea</taxon>
        <taxon>Porcellanidae</taxon>
        <taxon>Petrolisthes</taxon>
    </lineage>
</organism>
<feature type="transmembrane region" description="Helical" evidence="6">
    <location>
        <begin position="542"/>
        <end position="561"/>
    </location>
</feature>
<sequence length="748" mass="83173">MLVGVTEKLSFGGARNGDKEGHEGQRVQREKKEIRKTQEANAMKKNGIVEGDHEARTGKKDKLGSEVRNGKVSEEITDEHDGRANENKTEGGDVVTGSKEEFLGRDVGDELKVKRDYTNTGGENGKKTTEDDMRTEGEEEEEVLMEEVLTAVGVGRWQIPLILTALIIQPNYLYGSEYKSECLSEAEAVQEKGQIQEFPNIKVNGPPSCPVVHYNTSIFVSTVTSQPKDVKRYNYNPLDSVSVAFHHHPRPHTTSAPKWNLVCEWQPLQPMFQMVFGIGNMVGVLISGYLSDSLGRRTVIRIGAGVTLPACLVMVISPWYSLTLAMRVVLGITDLFTLVPIYTIMMESCPPGSRTILSICTSLASGISLMCLGGFSLLVREWRLLLLICTVPSMILVILVTLMDESPRWLMQQGRGHQATQLLTKAATLNKTTIPPHLLSRLIETGDRELGEMGQELGRTASQATSLQQEVKACAASPFMRRIFVAASVLAISNGMLWLGVPINANNFDSARPQQYVMMVGIADVLSVLLSVALIEAVPRRLLGALTEMLIALLFFFDLFLTPVWKWLSWVLVMVAFCLNAILYELTLVYFVELVPTVVRSKAITLIELMRCFGEIVVPFITDLLGTRLWWSVDVSFMVAAMCGGLAVLFLPETRHQPLPDTIADVEKRHRRNQRETKKGIDGCYCYCCPESEEDMVILFKDDKTNTTSSNTLYQNDVNTTLYQSKANTTIQYQSNDTTHTNNLAISP</sequence>
<keyword evidence="4 6" id="KW-0472">Membrane</keyword>
<keyword evidence="3 6" id="KW-1133">Transmembrane helix</keyword>
<dbReference type="InterPro" id="IPR005828">
    <property type="entry name" value="MFS_sugar_transport-like"/>
</dbReference>
<evidence type="ECO:0000259" key="7">
    <source>
        <dbReference type="PROSITE" id="PS50850"/>
    </source>
</evidence>
<dbReference type="InterPro" id="IPR020846">
    <property type="entry name" value="MFS_dom"/>
</dbReference>
<name>A0AAE1U331_9EUCA</name>
<dbReference type="AlphaFoldDB" id="A0AAE1U331"/>
<feature type="transmembrane region" description="Helical" evidence="6">
    <location>
        <begin position="326"/>
        <end position="344"/>
    </location>
</feature>
<evidence type="ECO:0000256" key="6">
    <source>
        <dbReference type="SAM" id="Phobius"/>
    </source>
</evidence>
<evidence type="ECO:0000256" key="3">
    <source>
        <dbReference type="ARBA" id="ARBA00022989"/>
    </source>
</evidence>
<dbReference type="SUPFAM" id="SSF103473">
    <property type="entry name" value="MFS general substrate transporter"/>
    <property type="match status" value="1"/>
</dbReference>
<evidence type="ECO:0000256" key="4">
    <source>
        <dbReference type="ARBA" id="ARBA00023136"/>
    </source>
</evidence>
<accession>A0AAE1U331</accession>
<comment type="caution">
    <text evidence="8">The sequence shown here is derived from an EMBL/GenBank/DDBJ whole genome shotgun (WGS) entry which is preliminary data.</text>
</comment>
<feature type="transmembrane region" description="Helical" evidence="6">
    <location>
        <begin position="356"/>
        <end position="378"/>
    </location>
</feature>
<protein>
    <recommendedName>
        <fullName evidence="7">Major facilitator superfamily (MFS) profile domain-containing protein</fullName>
    </recommendedName>
</protein>
<feature type="transmembrane region" description="Helical" evidence="6">
    <location>
        <begin position="567"/>
        <end position="591"/>
    </location>
</feature>
<feature type="transmembrane region" description="Helical" evidence="6">
    <location>
        <begin position="271"/>
        <end position="290"/>
    </location>
</feature>
<dbReference type="Pfam" id="PF00083">
    <property type="entry name" value="Sugar_tr"/>
    <property type="match status" value="1"/>
</dbReference>
<evidence type="ECO:0000256" key="2">
    <source>
        <dbReference type="ARBA" id="ARBA00022692"/>
    </source>
</evidence>
<gene>
    <name evidence="8" type="ORF">Pmani_023726</name>
</gene>
<reference evidence="8" key="1">
    <citation type="submission" date="2023-11" db="EMBL/GenBank/DDBJ databases">
        <title>Genome assemblies of two species of porcelain crab, Petrolisthes cinctipes and Petrolisthes manimaculis (Anomura: Porcellanidae).</title>
        <authorList>
            <person name="Angst P."/>
        </authorList>
    </citation>
    <scope>NUCLEOTIDE SEQUENCE</scope>
    <source>
        <strain evidence="8">PB745_02</strain>
        <tissue evidence="8">Gill</tissue>
    </source>
</reference>
<dbReference type="GO" id="GO:0022857">
    <property type="term" value="F:transmembrane transporter activity"/>
    <property type="evidence" value="ECO:0007669"/>
    <property type="project" value="InterPro"/>
</dbReference>
<feature type="region of interest" description="Disordered" evidence="5">
    <location>
        <begin position="115"/>
        <end position="138"/>
    </location>
</feature>
<feature type="transmembrane region" description="Helical" evidence="6">
    <location>
        <begin position="515"/>
        <end position="535"/>
    </location>
</feature>
<dbReference type="Proteomes" id="UP001292094">
    <property type="component" value="Unassembled WGS sequence"/>
</dbReference>
<dbReference type="EMBL" id="JAWZYT010002447">
    <property type="protein sequence ID" value="KAK4304324.1"/>
    <property type="molecule type" value="Genomic_DNA"/>
</dbReference>
<feature type="compositionally biased region" description="Basic and acidic residues" evidence="5">
    <location>
        <begin position="50"/>
        <end position="91"/>
    </location>
</feature>
<dbReference type="PROSITE" id="PS50850">
    <property type="entry name" value="MFS"/>
    <property type="match status" value="1"/>
</dbReference>
<dbReference type="PANTHER" id="PTHR24064">
    <property type="entry name" value="SOLUTE CARRIER FAMILY 22 MEMBER"/>
    <property type="match status" value="1"/>
</dbReference>